<organism evidence="1 2">
    <name type="scientific">Paraburkholderia fungorum</name>
    <dbReference type="NCBI Taxonomy" id="134537"/>
    <lineage>
        <taxon>Bacteria</taxon>
        <taxon>Pseudomonadati</taxon>
        <taxon>Pseudomonadota</taxon>
        <taxon>Betaproteobacteria</taxon>
        <taxon>Burkholderiales</taxon>
        <taxon>Burkholderiaceae</taxon>
        <taxon>Paraburkholderia</taxon>
    </lineage>
</organism>
<dbReference type="Proteomes" id="UP000518681">
    <property type="component" value="Unassembled WGS sequence"/>
</dbReference>
<reference evidence="1 2" key="1">
    <citation type="submission" date="2020-08" db="EMBL/GenBank/DDBJ databases">
        <title>Genomic Encyclopedia of Type Strains, Phase IV (KMG-V): Genome sequencing to study the core and pangenomes of soil and plant-associated prokaryotes.</title>
        <authorList>
            <person name="Whitman W."/>
        </authorList>
    </citation>
    <scope>NUCLEOTIDE SEQUENCE [LARGE SCALE GENOMIC DNA]</scope>
    <source>
        <strain evidence="1 2">SEMIA 4013</strain>
    </source>
</reference>
<gene>
    <name evidence="1" type="ORF">GGD69_000998</name>
</gene>
<dbReference type="AlphaFoldDB" id="A0AAW3URY0"/>
<dbReference type="EMBL" id="JACIIK010000002">
    <property type="protein sequence ID" value="MBB6200152.1"/>
    <property type="molecule type" value="Genomic_DNA"/>
</dbReference>
<accession>A0AAW3URY0</accession>
<proteinExistence type="predicted"/>
<protein>
    <submittedName>
        <fullName evidence="1">Uncharacterized protein</fullName>
    </submittedName>
</protein>
<sequence>MAHCLASNASLYAYTNRGTLPLHGNAIHLLWISMDAEAECGLSVVRIPENCGLIGVRDIHHTEGSSGGFRQGAEHVGPESLDGGIQDFLTVYSADRKCIFPGFLTAWRRRPPYDDLSSSCSMGFS</sequence>
<evidence type="ECO:0000313" key="1">
    <source>
        <dbReference type="EMBL" id="MBB6200152.1"/>
    </source>
</evidence>
<evidence type="ECO:0000313" key="2">
    <source>
        <dbReference type="Proteomes" id="UP000518681"/>
    </source>
</evidence>
<name>A0AAW3URY0_9BURK</name>
<comment type="caution">
    <text evidence="1">The sequence shown here is derived from an EMBL/GenBank/DDBJ whole genome shotgun (WGS) entry which is preliminary data.</text>
</comment>
<dbReference type="RefSeq" id="WP_183796755.1">
    <property type="nucleotide sequence ID" value="NZ_JACIII010000002.1"/>
</dbReference>